<comment type="caution">
    <text evidence="1">The sequence shown here is derived from an EMBL/GenBank/DDBJ whole genome shotgun (WGS) entry which is preliminary data.</text>
</comment>
<evidence type="ECO:0000313" key="1">
    <source>
        <dbReference type="EMBL" id="CAG8533424.1"/>
    </source>
</evidence>
<organism evidence="1 2">
    <name type="scientific">Funneliformis caledonium</name>
    <dbReference type="NCBI Taxonomy" id="1117310"/>
    <lineage>
        <taxon>Eukaryota</taxon>
        <taxon>Fungi</taxon>
        <taxon>Fungi incertae sedis</taxon>
        <taxon>Mucoromycota</taxon>
        <taxon>Glomeromycotina</taxon>
        <taxon>Glomeromycetes</taxon>
        <taxon>Glomerales</taxon>
        <taxon>Glomeraceae</taxon>
        <taxon>Funneliformis</taxon>
    </lineage>
</organism>
<dbReference type="OrthoDB" id="158739at2759"/>
<dbReference type="Proteomes" id="UP000789570">
    <property type="component" value="Unassembled WGS sequence"/>
</dbReference>
<protein>
    <submittedName>
        <fullName evidence="1">17103_t:CDS:1</fullName>
    </submittedName>
</protein>
<name>A0A9N9ALQ2_9GLOM</name>
<proteinExistence type="predicted"/>
<reference evidence="1" key="1">
    <citation type="submission" date="2021-06" db="EMBL/GenBank/DDBJ databases">
        <authorList>
            <person name="Kallberg Y."/>
            <person name="Tangrot J."/>
            <person name="Rosling A."/>
        </authorList>
    </citation>
    <scope>NUCLEOTIDE SEQUENCE</scope>
    <source>
        <strain evidence="1">UK204</strain>
    </source>
</reference>
<dbReference type="AlphaFoldDB" id="A0A9N9ALQ2"/>
<dbReference type="EMBL" id="CAJVPQ010001126">
    <property type="protein sequence ID" value="CAG8533424.1"/>
    <property type="molecule type" value="Genomic_DNA"/>
</dbReference>
<evidence type="ECO:0000313" key="2">
    <source>
        <dbReference type="Proteomes" id="UP000789570"/>
    </source>
</evidence>
<accession>A0A9N9ALQ2</accession>
<gene>
    <name evidence="1" type="ORF">FCALED_LOCUS5286</name>
</gene>
<sequence length="254" mass="29063">MVIKDIKYSSSIMNGEIATFKLSLFDKFITSYKASNSLVLEATKAFDQFLSALDKFFDLYKELTEYNINNNNKIENLIEENKKWKTIKDIEDNITEIFIKNELKGNNNKLTLTMGLKDIFSVDPLKGVIHIIMQIPTFTNEEYEIQKKGKVNYSFRESKDNIKILISSKCTKNIHILLIDAYNPTLGIESIPVSFGDNNSLSLKDLLLIRNEFRTLVANYTQARGISGSPRFKIPTKIEEAILDLPTDILVCLE</sequence>
<keyword evidence="2" id="KW-1185">Reference proteome</keyword>